<feature type="chain" id="PRO_5035884437" evidence="1">
    <location>
        <begin position="16"/>
        <end position="62"/>
    </location>
</feature>
<proteinExistence type="predicted"/>
<organism evidence="2 3">
    <name type="scientific">Ceratodon purpureus</name>
    <name type="common">Fire moss</name>
    <name type="synonym">Dicranum purpureum</name>
    <dbReference type="NCBI Taxonomy" id="3225"/>
    <lineage>
        <taxon>Eukaryota</taxon>
        <taxon>Viridiplantae</taxon>
        <taxon>Streptophyta</taxon>
        <taxon>Embryophyta</taxon>
        <taxon>Bryophyta</taxon>
        <taxon>Bryophytina</taxon>
        <taxon>Bryopsida</taxon>
        <taxon>Dicranidae</taxon>
        <taxon>Pseudoditrichales</taxon>
        <taxon>Ditrichaceae</taxon>
        <taxon>Ceratodon</taxon>
    </lineage>
</organism>
<feature type="signal peptide" evidence="1">
    <location>
        <begin position="1"/>
        <end position="15"/>
    </location>
</feature>
<keyword evidence="1" id="KW-0732">Signal</keyword>
<gene>
    <name evidence="2" type="ORF">KC19_12G104600</name>
</gene>
<dbReference type="EMBL" id="CM026433">
    <property type="protein sequence ID" value="KAG0554607.1"/>
    <property type="molecule type" value="Genomic_DNA"/>
</dbReference>
<evidence type="ECO:0000313" key="3">
    <source>
        <dbReference type="Proteomes" id="UP000822688"/>
    </source>
</evidence>
<protein>
    <submittedName>
        <fullName evidence="2">Uncharacterized protein</fullName>
    </submittedName>
</protein>
<evidence type="ECO:0000256" key="1">
    <source>
        <dbReference type="SAM" id="SignalP"/>
    </source>
</evidence>
<accession>A0A8T0G825</accession>
<comment type="caution">
    <text evidence="2">The sequence shown here is derived from an EMBL/GenBank/DDBJ whole genome shotgun (WGS) entry which is preliminary data.</text>
</comment>
<dbReference type="AlphaFoldDB" id="A0A8T0G825"/>
<keyword evidence="3" id="KW-1185">Reference proteome</keyword>
<reference evidence="2" key="1">
    <citation type="submission" date="2020-06" db="EMBL/GenBank/DDBJ databases">
        <title>WGS assembly of Ceratodon purpureus strain R40.</title>
        <authorList>
            <person name="Carey S.B."/>
            <person name="Jenkins J."/>
            <person name="Shu S."/>
            <person name="Lovell J.T."/>
            <person name="Sreedasyam A."/>
            <person name="Maumus F."/>
            <person name="Tiley G.P."/>
            <person name="Fernandez-Pozo N."/>
            <person name="Barry K."/>
            <person name="Chen C."/>
            <person name="Wang M."/>
            <person name="Lipzen A."/>
            <person name="Daum C."/>
            <person name="Saski C.A."/>
            <person name="Payton A.C."/>
            <person name="Mcbreen J.C."/>
            <person name="Conrad R.E."/>
            <person name="Kollar L.M."/>
            <person name="Olsson S."/>
            <person name="Huttunen S."/>
            <person name="Landis J.B."/>
            <person name="Wickett N.J."/>
            <person name="Johnson M.G."/>
            <person name="Rensing S.A."/>
            <person name="Grimwood J."/>
            <person name="Schmutz J."/>
            <person name="Mcdaniel S.F."/>
        </authorList>
    </citation>
    <scope>NUCLEOTIDE SEQUENCE</scope>
    <source>
        <strain evidence="2">R40</strain>
    </source>
</reference>
<dbReference type="Proteomes" id="UP000822688">
    <property type="component" value="Chromosome 12"/>
</dbReference>
<sequence length="62" mass="6976">MIYLYLLCTFQYFISLPLFINPSYHVRCNSAAHVEGTQQAKPILSGASYAICSPCVNRNAFE</sequence>
<evidence type="ECO:0000313" key="2">
    <source>
        <dbReference type="EMBL" id="KAG0554607.1"/>
    </source>
</evidence>
<name>A0A8T0G825_CERPU</name>